<dbReference type="OrthoDB" id="7858027at2"/>
<evidence type="ECO:0000256" key="1">
    <source>
        <dbReference type="ARBA" id="ARBA00004429"/>
    </source>
</evidence>
<keyword evidence="13" id="KW-1185">Reference proteome</keyword>
<keyword evidence="3" id="KW-1003">Cell membrane</keyword>
<evidence type="ECO:0000313" key="13">
    <source>
        <dbReference type="Proteomes" id="UP000006230"/>
    </source>
</evidence>
<evidence type="ECO:0000256" key="6">
    <source>
        <dbReference type="ARBA" id="ARBA00022989"/>
    </source>
</evidence>
<evidence type="ECO:0000256" key="10">
    <source>
        <dbReference type="SAM" id="MobiDB-lite"/>
    </source>
</evidence>
<dbReference type="AlphaFoldDB" id="Q0FKQ3"/>
<keyword evidence="7 9" id="KW-0472">Membrane</keyword>
<proteinExistence type="inferred from homology"/>
<comment type="similarity">
    <text evidence="8 9">Belongs to the TRAP transporter small permease family.</text>
</comment>
<dbReference type="Pfam" id="PF04290">
    <property type="entry name" value="DctQ"/>
    <property type="match status" value="1"/>
</dbReference>
<keyword evidence="4 9" id="KW-0997">Cell inner membrane</keyword>
<dbReference type="Proteomes" id="UP000006230">
    <property type="component" value="Unassembled WGS sequence"/>
</dbReference>
<dbReference type="GO" id="GO:0005886">
    <property type="term" value="C:plasma membrane"/>
    <property type="evidence" value="ECO:0007669"/>
    <property type="project" value="UniProtKB-SubCell"/>
</dbReference>
<feature type="domain" description="Tripartite ATP-independent periplasmic transporters DctQ component" evidence="11">
    <location>
        <begin position="64"/>
        <end position="187"/>
    </location>
</feature>
<dbReference type="InterPro" id="IPR007387">
    <property type="entry name" value="TRAP_DctQ"/>
</dbReference>
<dbReference type="eggNOG" id="COG3090">
    <property type="taxonomic scope" value="Bacteria"/>
</dbReference>
<dbReference type="EMBL" id="AATQ01000038">
    <property type="protein sequence ID" value="EAU44759.1"/>
    <property type="molecule type" value="Genomic_DNA"/>
</dbReference>
<dbReference type="PANTHER" id="PTHR35011:SF2">
    <property type="entry name" value="2,3-DIKETO-L-GULONATE TRAP TRANSPORTER SMALL PERMEASE PROTEIN YIAM"/>
    <property type="match status" value="1"/>
</dbReference>
<evidence type="ECO:0000256" key="4">
    <source>
        <dbReference type="ARBA" id="ARBA00022519"/>
    </source>
</evidence>
<comment type="function">
    <text evidence="9">Part of the tripartite ATP-independent periplasmic (TRAP) transport system.</text>
</comment>
<dbReference type="GO" id="GO:0022857">
    <property type="term" value="F:transmembrane transporter activity"/>
    <property type="evidence" value="ECO:0007669"/>
    <property type="project" value="UniProtKB-UniRule"/>
</dbReference>
<evidence type="ECO:0000256" key="7">
    <source>
        <dbReference type="ARBA" id="ARBA00023136"/>
    </source>
</evidence>
<comment type="caution">
    <text evidence="12">The sequence shown here is derived from an EMBL/GenBank/DDBJ whole genome shotgun (WGS) entry which is preliminary data.</text>
</comment>
<dbReference type="PANTHER" id="PTHR35011">
    <property type="entry name" value="2,3-DIKETO-L-GULONATE TRAP TRANSPORTER SMALL PERMEASE PROTEIN YIAM"/>
    <property type="match status" value="1"/>
</dbReference>
<organism evidence="12 13">
    <name type="scientific">Salipiger bermudensis (strain DSM 26914 / JCM 13377 / KCTC 12554 / HTCC2601)</name>
    <name type="common">Pelagibaca bermudensis</name>
    <dbReference type="NCBI Taxonomy" id="314265"/>
    <lineage>
        <taxon>Bacteria</taxon>
        <taxon>Pseudomonadati</taxon>
        <taxon>Pseudomonadota</taxon>
        <taxon>Alphaproteobacteria</taxon>
        <taxon>Rhodobacterales</taxon>
        <taxon>Roseobacteraceae</taxon>
        <taxon>Salipiger</taxon>
    </lineage>
</organism>
<dbReference type="GO" id="GO:0015740">
    <property type="term" value="P:C4-dicarboxylate transport"/>
    <property type="evidence" value="ECO:0007669"/>
    <property type="project" value="TreeGrafter"/>
</dbReference>
<evidence type="ECO:0000256" key="5">
    <source>
        <dbReference type="ARBA" id="ARBA00022692"/>
    </source>
</evidence>
<keyword evidence="5 9" id="KW-0812">Transmembrane</keyword>
<evidence type="ECO:0000256" key="8">
    <source>
        <dbReference type="ARBA" id="ARBA00038436"/>
    </source>
</evidence>
<evidence type="ECO:0000256" key="9">
    <source>
        <dbReference type="RuleBase" id="RU369079"/>
    </source>
</evidence>
<feature type="compositionally biased region" description="Low complexity" evidence="10">
    <location>
        <begin position="10"/>
        <end position="25"/>
    </location>
</feature>
<comment type="subcellular location">
    <subcellularLocation>
        <location evidence="1 9">Cell inner membrane</location>
        <topology evidence="1 9">Multi-pass membrane protein</topology>
    </subcellularLocation>
</comment>
<feature type="transmembrane region" description="Helical" evidence="9">
    <location>
        <begin position="125"/>
        <end position="144"/>
    </location>
</feature>
<feature type="transmembrane region" description="Helical" evidence="9">
    <location>
        <begin position="164"/>
        <end position="187"/>
    </location>
</feature>
<dbReference type="HOGENOM" id="CLU_1325304_0_0_5"/>
<evidence type="ECO:0000259" key="11">
    <source>
        <dbReference type="Pfam" id="PF04290"/>
    </source>
</evidence>
<keyword evidence="2 9" id="KW-0813">Transport</keyword>
<reference evidence="12 13" key="1">
    <citation type="journal article" date="2010" name="J. Bacteriol.">
        <title>Genome sequences of Pelagibaca bermudensis HTCC2601T and Maritimibacter alkaliphilus HTCC2654T, the type strains of two marine Roseobacter genera.</title>
        <authorList>
            <person name="Thrash J.C."/>
            <person name="Cho J.C."/>
            <person name="Ferriera S."/>
            <person name="Johnson J."/>
            <person name="Vergin K.L."/>
            <person name="Giovannoni S.J."/>
        </authorList>
    </citation>
    <scope>NUCLEOTIDE SEQUENCE [LARGE SCALE GENOMIC DNA]</scope>
    <source>
        <strain evidence="13">DSM 26914 / JCM 13377 / KCTC 12554 / HTCC2601</strain>
    </source>
</reference>
<dbReference type="InterPro" id="IPR055348">
    <property type="entry name" value="DctQ"/>
</dbReference>
<accession>Q0FKQ3</accession>
<protein>
    <recommendedName>
        <fullName evidence="9">TRAP transporter small permease protein</fullName>
    </recommendedName>
</protein>
<comment type="subunit">
    <text evidence="9">The complex comprises the extracytoplasmic solute receptor protein and the two transmembrane proteins.</text>
</comment>
<dbReference type="STRING" id="314265.R2601_00080"/>
<name>Q0FKQ3_SALBH</name>
<keyword evidence="6 9" id="KW-1133">Transmembrane helix</keyword>
<feature type="region of interest" description="Disordered" evidence="10">
    <location>
        <begin position="1"/>
        <end position="25"/>
    </location>
</feature>
<gene>
    <name evidence="12" type="ORF">R2601_00080</name>
</gene>
<evidence type="ECO:0000256" key="2">
    <source>
        <dbReference type="ARBA" id="ARBA00022448"/>
    </source>
</evidence>
<dbReference type="GeneID" id="92505641"/>
<evidence type="ECO:0000313" key="12">
    <source>
        <dbReference type="EMBL" id="EAU44759.1"/>
    </source>
</evidence>
<dbReference type="RefSeq" id="WP_007804059.1">
    <property type="nucleotide sequence ID" value="NZ_DS022280.1"/>
</dbReference>
<evidence type="ECO:0000256" key="3">
    <source>
        <dbReference type="ARBA" id="ARBA00022475"/>
    </source>
</evidence>
<feature type="transmembrane region" description="Helical" evidence="9">
    <location>
        <begin position="81"/>
        <end position="104"/>
    </location>
</feature>
<feature type="transmembrane region" description="Helical" evidence="9">
    <location>
        <begin position="43"/>
        <end position="69"/>
    </location>
</feature>
<sequence>MAAKLTNDKAPGAHPSAAGGDAAPATAPGGLPGAPKWVRTVDAILDGAATVFQGGAMLLLVLMLAFNFANILLRNAGADSLLWVSPWTGVMMVWSVFLAFYVMYRRRLDIELMILIDRFGRRGRLLSRVLTGIAGLVVAGILLAEAPQIFARQRGNMEIVGLSRYWLSVPMLASSLMLLIHFIFDLVCIPAGWSRDEPAGDEGAAAW</sequence>